<dbReference type="EMBL" id="JAVFKD010000014">
    <property type="protein sequence ID" value="KAK5989693.1"/>
    <property type="molecule type" value="Genomic_DNA"/>
</dbReference>
<keyword evidence="1" id="KW-0472">Membrane</keyword>
<organism evidence="2 3">
    <name type="scientific">Cladobotryum mycophilum</name>
    <dbReference type="NCBI Taxonomy" id="491253"/>
    <lineage>
        <taxon>Eukaryota</taxon>
        <taxon>Fungi</taxon>
        <taxon>Dikarya</taxon>
        <taxon>Ascomycota</taxon>
        <taxon>Pezizomycotina</taxon>
        <taxon>Sordariomycetes</taxon>
        <taxon>Hypocreomycetidae</taxon>
        <taxon>Hypocreales</taxon>
        <taxon>Hypocreaceae</taxon>
        <taxon>Cladobotryum</taxon>
    </lineage>
</organism>
<name>A0ABR0SBY4_9HYPO</name>
<sequence>MTRGRFPSTYGLSQIVARTLGWMTGVATICILAFIINRWPDKGGAVAAGLVGACIAVLNDSWFAISTFDRNLGFARMSPARAFLHDLFSLAISLGGIVMIIFSRYTYGIDGFALATGSEVRSSTDEISRDGFSLHKMLAISVWIITAVV</sequence>
<keyword evidence="1" id="KW-1133">Transmembrane helix</keyword>
<feature type="transmembrane region" description="Helical" evidence="1">
    <location>
        <begin position="20"/>
        <end position="39"/>
    </location>
</feature>
<dbReference type="Proteomes" id="UP001338125">
    <property type="component" value="Unassembled WGS sequence"/>
</dbReference>
<keyword evidence="3" id="KW-1185">Reference proteome</keyword>
<proteinExistence type="predicted"/>
<reference evidence="2 3" key="1">
    <citation type="submission" date="2024-01" db="EMBL/GenBank/DDBJ databases">
        <title>Complete genome of Cladobotryum mycophilum ATHUM6906.</title>
        <authorList>
            <person name="Christinaki A.C."/>
            <person name="Myridakis A.I."/>
            <person name="Kouvelis V.N."/>
        </authorList>
    </citation>
    <scope>NUCLEOTIDE SEQUENCE [LARGE SCALE GENOMIC DNA]</scope>
    <source>
        <strain evidence="2 3">ATHUM6906</strain>
    </source>
</reference>
<evidence type="ECO:0000313" key="3">
    <source>
        <dbReference type="Proteomes" id="UP001338125"/>
    </source>
</evidence>
<feature type="transmembrane region" description="Helical" evidence="1">
    <location>
        <begin position="45"/>
        <end position="66"/>
    </location>
</feature>
<protein>
    <submittedName>
        <fullName evidence="2">Uncharacterized protein</fullName>
    </submittedName>
</protein>
<keyword evidence="1" id="KW-0812">Transmembrane</keyword>
<gene>
    <name evidence="2" type="ORF">PT974_07948</name>
</gene>
<feature type="transmembrane region" description="Helical" evidence="1">
    <location>
        <begin position="87"/>
        <end position="107"/>
    </location>
</feature>
<evidence type="ECO:0000313" key="2">
    <source>
        <dbReference type="EMBL" id="KAK5989693.1"/>
    </source>
</evidence>
<evidence type="ECO:0000256" key="1">
    <source>
        <dbReference type="SAM" id="Phobius"/>
    </source>
</evidence>
<comment type="caution">
    <text evidence="2">The sequence shown here is derived from an EMBL/GenBank/DDBJ whole genome shotgun (WGS) entry which is preliminary data.</text>
</comment>
<accession>A0ABR0SBY4</accession>